<dbReference type="PANTHER" id="PTHR30191:SF0">
    <property type="entry name" value="FORMATE ACETYLTRANSFERASE 1"/>
    <property type="match status" value="1"/>
</dbReference>
<dbReference type="HOGENOM" id="CLU_023898_0_0_9"/>
<dbReference type="EC" id="2.3.1.54" evidence="4 17"/>
<evidence type="ECO:0000313" key="21">
    <source>
        <dbReference type="Proteomes" id="UP000019426"/>
    </source>
</evidence>
<dbReference type="NCBIfam" id="TIGR01255">
    <property type="entry name" value="pyr_form_ly_1"/>
    <property type="match status" value="1"/>
</dbReference>
<dbReference type="KEGG" id="clt:CM240_1984"/>
<evidence type="ECO:0000256" key="10">
    <source>
        <dbReference type="ARBA" id="ARBA00023277"/>
    </source>
</evidence>
<comment type="subcellular location">
    <subcellularLocation>
        <location evidence="1 17">Cytoplasm</location>
    </subcellularLocation>
</comment>
<feature type="domain" description="PFL" evidence="19">
    <location>
        <begin position="1"/>
        <end position="612"/>
    </location>
</feature>
<evidence type="ECO:0000256" key="13">
    <source>
        <dbReference type="ARBA" id="ARBA00049029"/>
    </source>
</evidence>
<evidence type="ECO:0000256" key="3">
    <source>
        <dbReference type="ARBA" id="ARBA00008375"/>
    </source>
</evidence>
<keyword evidence="21" id="KW-1185">Reference proteome</keyword>
<keyword evidence="7 17" id="KW-0313">Glucose metabolism</keyword>
<evidence type="ECO:0000256" key="11">
    <source>
        <dbReference type="ARBA" id="ARBA00023315"/>
    </source>
</evidence>
<evidence type="ECO:0000313" key="20">
    <source>
        <dbReference type="EMBL" id="CDM69142.1"/>
    </source>
</evidence>
<evidence type="ECO:0000256" key="16">
    <source>
        <dbReference type="PROSITE-ProRule" id="PRU00493"/>
    </source>
</evidence>
<comment type="subunit">
    <text evidence="17">Homodimer.</text>
</comment>
<dbReference type="Gene3D" id="3.20.70.20">
    <property type="match status" value="1"/>
</dbReference>
<reference evidence="20 21" key="1">
    <citation type="submission" date="2013-11" db="EMBL/GenBank/DDBJ databases">
        <title>Complete genome sequence of Clostridum sp. M2/40.</title>
        <authorList>
            <person name="Wibberg D."/>
            <person name="Puehler A."/>
            <person name="Schlueter A."/>
        </authorList>
    </citation>
    <scope>NUCLEOTIDE SEQUENCE [LARGE SCALE GENOMIC DNA]</scope>
    <source>
        <strain evidence="21">M2/40</strain>
    </source>
</reference>
<evidence type="ECO:0000256" key="14">
    <source>
        <dbReference type="PIRSR" id="PIRSR000379-1"/>
    </source>
</evidence>
<dbReference type="Proteomes" id="UP000019426">
    <property type="component" value="Chromosome M2/40_rep1"/>
</dbReference>
<sequence>MFSQWDGFKMGHWCEDIDVRDFIVKNYTQYNGDESFLAPISEKTSKVWEKAEALIIEEIKKGIIDVETDRVSGINNFEPGYIDKENEVIVGLQTDAPLKRIINPYGGVRMVEQELQEYGYTWNPEVQKYFKAFRKSHNEGVFDAYTSDIRAARSAGLLTGLPDAYGRGRIIGDYRRIPLYGIDYLIEMKKADFAEKESLDASEDVIQLREQIRMQIKALNEIKAMGLSYGVDMSKPASNAQEAAQFLYLGYLAGIKENNGAATSIGRNTTFLDIFIERDMAKGILTEEQAQEIIDQLVIKLRLVRHLRTPEYNELFSGDPAWVTESIGGTTISGQSLVSKTSYRFLHTLTNLNPAPEPNMTILWSENLPENFKKYCAKMSIETDAIQYENDDIMRPIYGDDYAIACCVSAMEVGKRMQFFGARANVAKTLLYAINGGVDEKKKTQVLKGLEPITGDVLDFEEVLPKYKKALSKVANLYVNTMNTIHYMHDKYAYEAGQMALHDTDVKHFMAFGIAGLSVAADSLSAIKYAKVTPIRDENGLAVDFKIEGDFPKYGNDDDRVDDLAVELVKYFSDELKKTPTYKNAEHTLSALTITSNIIYGKKTGNTPDGRKAGEPLAPGANPMHGRDVNGALASLNSVAKIPYRTYCQDGVSNTFSIVPTALGADKETQINNLVNMLDGYFAQAAFHLNVNVLNRDTLLDAMENPEKYPTLTIRVSGYAVNFTRLTREQQLEIVKRTFHEKM</sequence>
<gene>
    <name evidence="20" type="primary">pfl</name>
    <name evidence="20" type="ORF">CM240_1984</name>
</gene>
<proteinExistence type="inferred from homology"/>
<evidence type="ECO:0000256" key="12">
    <source>
        <dbReference type="ARBA" id="ARBA00031063"/>
    </source>
</evidence>
<evidence type="ECO:0000256" key="6">
    <source>
        <dbReference type="ARBA" id="ARBA00022490"/>
    </source>
</evidence>
<comment type="similarity">
    <text evidence="3 17">Belongs to the glycyl radical enzyme (GRE) family. PFL subfamily.</text>
</comment>
<dbReference type="UniPathway" id="UPA00920">
    <property type="reaction ID" value="UER00891"/>
</dbReference>
<comment type="pathway">
    <text evidence="2 17">Fermentation; pyruvate fermentation; formate from pyruvate: step 1/1.</text>
</comment>
<accession>W6S476</accession>
<dbReference type="PIRSF" id="PIRSF000379">
    <property type="entry name" value="For_Ac_trans_1"/>
    <property type="match status" value="1"/>
</dbReference>
<dbReference type="OrthoDB" id="9803969at2"/>
<dbReference type="PROSITE" id="PS51554">
    <property type="entry name" value="PFL"/>
    <property type="match status" value="1"/>
</dbReference>
<dbReference type="PROSITE" id="PS00850">
    <property type="entry name" value="GLY_RADICAL_1"/>
    <property type="match status" value="1"/>
</dbReference>
<dbReference type="InterPro" id="IPR001150">
    <property type="entry name" value="Gly_radical"/>
</dbReference>
<organism evidence="20 21">
    <name type="scientific">Clostridium bornimense</name>
    <dbReference type="NCBI Taxonomy" id="1216932"/>
    <lineage>
        <taxon>Bacteria</taxon>
        <taxon>Bacillati</taxon>
        <taxon>Bacillota</taxon>
        <taxon>Clostridia</taxon>
        <taxon>Eubacteriales</taxon>
        <taxon>Clostridiaceae</taxon>
        <taxon>Clostridium</taxon>
    </lineage>
</organism>
<evidence type="ECO:0000256" key="5">
    <source>
        <dbReference type="ARBA" id="ARBA00013897"/>
    </source>
</evidence>
<dbReference type="GO" id="GO:0005829">
    <property type="term" value="C:cytosol"/>
    <property type="evidence" value="ECO:0007669"/>
    <property type="project" value="TreeGrafter"/>
</dbReference>
<evidence type="ECO:0000256" key="15">
    <source>
        <dbReference type="PIRSR" id="PIRSR000379-2"/>
    </source>
</evidence>
<feature type="modified residue" description="Glycine radical" evidence="15 16">
    <location>
        <position position="718"/>
    </location>
</feature>
<protein>
    <recommendedName>
        <fullName evidence="5 17">Formate acetyltransferase</fullName>
        <ecNumber evidence="4 17">2.3.1.54</ecNumber>
    </recommendedName>
    <alternativeName>
        <fullName evidence="12 17">Pyruvate formate-lyase</fullName>
    </alternativeName>
</protein>
<dbReference type="InterPro" id="IPR004184">
    <property type="entry name" value="PFL_dom"/>
</dbReference>
<dbReference type="EMBL" id="HG917868">
    <property type="protein sequence ID" value="CDM69142.1"/>
    <property type="molecule type" value="Genomic_DNA"/>
</dbReference>
<dbReference type="eggNOG" id="COG1882">
    <property type="taxonomic scope" value="Bacteria"/>
</dbReference>
<dbReference type="PATRIC" id="fig|1216932.3.peg.1983"/>
<dbReference type="PROSITE" id="PS51149">
    <property type="entry name" value="GLY_RADICAL_2"/>
    <property type="match status" value="1"/>
</dbReference>
<dbReference type="Pfam" id="PF01228">
    <property type="entry name" value="Gly_radical"/>
    <property type="match status" value="1"/>
</dbReference>
<evidence type="ECO:0000256" key="9">
    <source>
        <dbReference type="ARBA" id="ARBA00022818"/>
    </source>
</evidence>
<dbReference type="CDD" id="cd01678">
    <property type="entry name" value="PFL1"/>
    <property type="match status" value="1"/>
</dbReference>
<evidence type="ECO:0000256" key="8">
    <source>
        <dbReference type="ARBA" id="ARBA00022679"/>
    </source>
</evidence>
<keyword evidence="11 17" id="KW-0012">Acyltransferase</keyword>
<keyword evidence="9 15" id="KW-0556">Organic radical</keyword>
<evidence type="ECO:0000259" key="19">
    <source>
        <dbReference type="PROSITE" id="PS51554"/>
    </source>
</evidence>
<evidence type="ECO:0000256" key="4">
    <source>
        <dbReference type="ARBA" id="ARBA00013214"/>
    </source>
</evidence>
<evidence type="ECO:0000256" key="2">
    <source>
        <dbReference type="ARBA" id="ARBA00004809"/>
    </source>
</evidence>
<evidence type="ECO:0000256" key="17">
    <source>
        <dbReference type="RuleBase" id="RU368075"/>
    </source>
</evidence>
<name>W6S476_9CLOT</name>
<feature type="active site" description="S-acetylcysteine intermediate" evidence="14">
    <location>
        <position position="406"/>
    </location>
</feature>
<dbReference type="InterPro" id="IPR005949">
    <property type="entry name" value="Form_AcTrfase"/>
</dbReference>
<dbReference type="STRING" id="1216932.CM240_1984"/>
<dbReference type="RefSeq" id="WP_044038888.1">
    <property type="nucleotide sequence ID" value="NZ_HG917868.1"/>
</dbReference>
<dbReference type="PANTHER" id="PTHR30191">
    <property type="entry name" value="FORMATE ACETYLTRANSFERASE"/>
    <property type="match status" value="1"/>
</dbReference>
<dbReference type="InterPro" id="IPR050244">
    <property type="entry name" value="Auton_GlycylRad_Cofactor"/>
</dbReference>
<dbReference type="AlphaFoldDB" id="W6S476"/>
<evidence type="ECO:0000256" key="7">
    <source>
        <dbReference type="ARBA" id="ARBA00022526"/>
    </source>
</evidence>
<keyword evidence="10 17" id="KW-0119">Carbohydrate metabolism</keyword>
<dbReference type="SUPFAM" id="SSF51998">
    <property type="entry name" value="PFL-like glycyl radical enzymes"/>
    <property type="match status" value="1"/>
</dbReference>
<feature type="domain" description="Glycine radical" evidence="18">
    <location>
        <begin position="619"/>
        <end position="743"/>
    </location>
</feature>
<keyword evidence="8 17" id="KW-0808">Transferase</keyword>
<dbReference type="InterPro" id="IPR019777">
    <property type="entry name" value="Form_AcTrfase_GR_CS"/>
</dbReference>
<feature type="active site" description="Cysteine radical intermediate" evidence="14">
    <location>
        <position position="407"/>
    </location>
</feature>
<dbReference type="GO" id="GO:0006006">
    <property type="term" value="P:glucose metabolic process"/>
    <property type="evidence" value="ECO:0007669"/>
    <property type="project" value="UniProtKB-UniRule"/>
</dbReference>
<evidence type="ECO:0000259" key="18">
    <source>
        <dbReference type="PROSITE" id="PS51149"/>
    </source>
</evidence>
<comment type="catalytic activity">
    <reaction evidence="13 17">
        <text>formate + acetyl-CoA = pyruvate + CoA</text>
        <dbReference type="Rhea" id="RHEA:11844"/>
        <dbReference type="ChEBI" id="CHEBI:15361"/>
        <dbReference type="ChEBI" id="CHEBI:15740"/>
        <dbReference type="ChEBI" id="CHEBI:57287"/>
        <dbReference type="ChEBI" id="CHEBI:57288"/>
        <dbReference type="EC" id="2.3.1.54"/>
    </reaction>
</comment>
<dbReference type="Pfam" id="PF02901">
    <property type="entry name" value="PFL-like"/>
    <property type="match status" value="1"/>
</dbReference>
<evidence type="ECO:0000256" key="1">
    <source>
        <dbReference type="ARBA" id="ARBA00004496"/>
    </source>
</evidence>
<keyword evidence="6 17" id="KW-0963">Cytoplasm</keyword>
<dbReference type="GO" id="GO:0008861">
    <property type="term" value="F:formate C-acetyltransferase activity"/>
    <property type="evidence" value="ECO:0007669"/>
    <property type="project" value="UniProtKB-UniRule"/>
</dbReference>